<keyword evidence="1" id="KW-0812">Transmembrane</keyword>
<feature type="transmembrane region" description="Helical" evidence="1">
    <location>
        <begin position="59"/>
        <end position="81"/>
    </location>
</feature>
<accession>A0A926CWN7</accession>
<dbReference type="Gene3D" id="1.10.1760.20">
    <property type="match status" value="1"/>
</dbReference>
<organism evidence="2 3">
    <name type="scientific">Luoshenia tenuis</name>
    <dbReference type="NCBI Taxonomy" id="2763654"/>
    <lineage>
        <taxon>Bacteria</taxon>
        <taxon>Bacillati</taxon>
        <taxon>Bacillota</taxon>
        <taxon>Clostridia</taxon>
        <taxon>Christensenellales</taxon>
        <taxon>Christensenellaceae</taxon>
        <taxon>Luoshenia</taxon>
    </lineage>
</organism>
<feature type="transmembrane region" description="Helical" evidence="1">
    <location>
        <begin position="20"/>
        <end position="39"/>
    </location>
</feature>
<dbReference type="GO" id="GO:0022857">
    <property type="term" value="F:transmembrane transporter activity"/>
    <property type="evidence" value="ECO:0007669"/>
    <property type="project" value="InterPro"/>
</dbReference>
<dbReference type="NCBIfam" id="TIGR04518">
    <property type="entry name" value="ECF_S_folT_fam"/>
    <property type="match status" value="1"/>
</dbReference>
<keyword evidence="1" id="KW-0472">Membrane</keyword>
<feature type="transmembrane region" description="Helical" evidence="1">
    <location>
        <begin position="158"/>
        <end position="178"/>
    </location>
</feature>
<dbReference type="InterPro" id="IPR024529">
    <property type="entry name" value="ECF_trnsprt_substrate-spec"/>
</dbReference>
<sequence>MRDFLRRFRESAAHYKSIKALTLCAMFIALNIVLDFFSLQLTPTLRLGFGFLTSAMVGMLFGPAMAMGTGFATDILSFLLINSRSGGYFPGFTISAIVGGLIYGTVLYKRPIKLWRSFAAKGLINVVVNIGLNTLWLSFTQGKAVSILIIDRIIKNACLWPIESILLFLVSVMVYKVAQRSGIVRAGV</sequence>
<dbReference type="InterPro" id="IPR030949">
    <property type="entry name" value="ECF_S_folate_fam"/>
</dbReference>
<dbReference type="AlphaFoldDB" id="A0A926CWN7"/>
<proteinExistence type="predicted"/>
<dbReference type="RefSeq" id="WP_249284113.1">
    <property type="nucleotide sequence ID" value="NZ_JACRSO010000001.1"/>
</dbReference>
<feature type="transmembrane region" description="Helical" evidence="1">
    <location>
        <begin position="118"/>
        <end position="137"/>
    </location>
</feature>
<evidence type="ECO:0000313" key="3">
    <source>
        <dbReference type="Proteomes" id="UP000654279"/>
    </source>
</evidence>
<dbReference type="EMBL" id="JACRSO010000001">
    <property type="protein sequence ID" value="MBC8528055.1"/>
    <property type="molecule type" value="Genomic_DNA"/>
</dbReference>
<reference evidence="2" key="1">
    <citation type="submission" date="2020-08" db="EMBL/GenBank/DDBJ databases">
        <title>Genome public.</title>
        <authorList>
            <person name="Liu C."/>
            <person name="Sun Q."/>
        </authorList>
    </citation>
    <scope>NUCLEOTIDE SEQUENCE</scope>
    <source>
        <strain evidence="2">NSJ-44</strain>
    </source>
</reference>
<dbReference type="Pfam" id="PF12822">
    <property type="entry name" value="ECF_trnsprt"/>
    <property type="match status" value="1"/>
</dbReference>
<protein>
    <submittedName>
        <fullName evidence="2">Folate family ECF transporter S component</fullName>
    </submittedName>
</protein>
<comment type="caution">
    <text evidence="2">The sequence shown here is derived from an EMBL/GenBank/DDBJ whole genome shotgun (WGS) entry which is preliminary data.</text>
</comment>
<dbReference type="Proteomes" id="UP000654279">
    <property type="component" value="Unassembled WGS sequence"/>
</dbReference>
<evidence type="ECO:0000256" key="1">
    <source>
        <dbReference type="SAM" id="Phobius"/>
    </source>
</evidence>
<name>A0A926CWN7_9FIRM</name>
<evidence type="ECO:0000313" key="2">
    <source>
        <dbReference type="EMBL" id="MBC8528055.1"/>
    </source>
</evidence>
<keyword evidence="3" id="KW-1185">Reference proteome</keyword>
<feature type="transmembrane region" description="Helical" evidence="1">
    <location>
        <begin position="88"/>
        <end position="106"/>
    </location>
</feature>
<keyword evidence="1" id="KW-1133">Transmembrane helix</keyword>
<gene>
    <name evidence="2" type="ORF">H8699_01200</name>
</gene>